<dbReference type="InterPro" id="IPR003593">
    <property type="entry name" value="AAA+_ATPase"/>
</dbReference>
<dbReference type="SUPFAM" id="SSF52540">
    <property type="entry name" value="P-loop containing nucleoside triphosphate hydrolases"/>
    <property type="match status" value="2"/>
</dbReference>
<dbReference type="EMBL" id="QRJH01000005">
    <property type="protein sequence ID" value="RHH17979.1"/>
    <property type="molecule type" value="Genomic_DNA"/>
</dbReference>
<reference evidence="2 3" key="1">
    <citation type="submission" date="2018-08" db="EMBL/GenBank/DDBJ databases">
        <title>A genome reference for cultivated species of the human gut microbiota.</title>
        <authorList>
            <person name="Zou Y."/>
            <person name="Xue W."/>
            <person name="Luo G."/>
        </authorList>
    </citation>
    <scope>NUCLEOTIDE SEQUENCE [LARGE SCALE GENOMIC DNA]</scope>
    <source>
        <strain evidence="2 3">AM18-2AC</strain>
    </source>
</reference>
<dbReference type="GO" id="GO:0006281">
    <property type="term" value="P:DNA repair"/>
    <property type="evidence" value="ECO:0007669"/>
    <property type="project" value="InterPro"/>
</dbReference>
<dbReference type="PANTHER" id="PTHR47642">
    <property type="entry name" value="ATP-DEPENDENT DNA HELICASE"/>
    <property type="match status" value="1"/>
</dbReference>
<name>A0A414W0Z5_9FIRM</name>
<dbReference type="CDD" id="cd18809">
    <property type="entry name" value="SF1_C_RecD"/>
    <property type="match status" value="1"/>
</dbReference>
<gene>
    <name evidence="2" type="ORF">DW222_11385</name>
</gene>
<accession>A0A414W0Z5</accession>
<dbReference type="Gene3D" id="3.40.50.300">
    <property type="entry name" value="P-loop containing nucleotide triphosphate hydrolases"/>
    <property type="match status" value="1"/>
</dbReference>
<dbReference type="GO" id="GO:0003678">
    <property type="term" value="F:DNA helicase activity"/>
    <property type="evidence" value="ECO:0007669"/>
    <property type="project" value="InterPro"/>
</dbReference>
<dbReference type="InterPro" id="IPR010285">
    <property type="entry name" value="DNA_helicase_pif1-like_DEAD"/>
</dbReference>
<dbReference type="AlphaFoldDB" id="A0A414W0Z5"/>
<proteinExistence type="predicted"/>
<organism evidence="2 3">
    <name type="scientific">Blautia obeum</name>
    <dbReference type="NCBI Taxonomy" id="40520"/>
    <lineage>
        <taxon>Bacteria</taxon>
        <taxon>Bacillati</taxon>
        <taxon>Bacillota</taxon>
        <taxon>Clostridia</taxon>
        <taxon>Lachnospirales</taxon>
        <taxon>Lachnospiraceae</taxon>
        <taxon>Blautia</taxon>
    </lineage>
</organism>
<evidence type="ECO:0000259" key="1">
    <source>
        <dbReference type="SMART" id="SM00382"/>
    </source>
</evidence>
<dbReference type="SMART" id="SM00382">
    <property type="entry name" value="AAA"/>
    <property type="match status" value="1"/>
</dbReference>
<protein>
    <recommendedName>
        <fullName evidence="1">AAA+ ATPase domain-containing protein</fullName>
    </recommendedName>
</protein>
<dbReference type="InterPro" id="IPR051055">
    <property type="entry name" value="PIF1_helicase"/>
</dbReference>
<dbReference type="Pfam" id="PF05970">
    <property type="entry name" value="PIF1"/>
    <property type="match status" value="1"/>
</dbReference>
<dbReference type="GO" id="GO:0000723">
    <property type="term" value="P:telomere maintenance"/>
    <property type="evidence" value="ECO:0007669"/>
    <property type="project" value="InterPro"/>
</dbReference>
<dbReference type="Proteomes" id="UP000284024">
    <property type="component" value="Unassembled WGS sequence"/>
</dbReference>
<feature type="domain" description="AAA+ ATPase" evidence="1">
    <location>
        <begin position="23"/>
        <end position="286"/>
    </location>
</feature>
<dbReference type="PANTHER" id="PTHR47642:SF7">
    <property type="entry name" value="ATP-DEPENDENT DNA HELICASE PIF1"/>
    <property type="match status" value="1"/>
</dbReference>
<evidence type="ECO:0000313" key="3">
    <source>
        <dbReference type="Proteomes" id="UP000284024"/>
    </source>
</evidence>
<comment type="caution">
    <text evidence="2">The sequence shown here is derived from an EMBL/GenBank/DDBJ whole genome shotgun (WGS) entry which is preliminary data.</text>
</comment>
<dbReference type="InterPro" id="IPR027417">
    <property type="entry name" value="P-loop_NTPase"/>
</dbReference>
<dbReference type="RefSeq" id="WP_118235871.1">
    <property type="nucleotide sequence ID" value="NZ_QRJH01000005.1"/>
</dbReference>
<sequence length="466" mass="53052">MDKMMEKIKLNKKQREALKLIKSGVNVFLTGDAGTGKTTVIRKAVEDLEAAGKNVLITATTGIAADNIGMGAMTVHKALRITVKFEKYKEGKGRRSHYLQAADVLIIDEISMCRFDLFTQIVKNIETENNKRKESGYLYKGKKKGPVQLIVVGDFFQMPPVITQEDRAALVELYGNEYDEGEIYEKGYAFFSEAWRKMELHFIKLEKVCRQKDAEFLNMLNEIKYGRNIDKVIDYLQNNQHAESIEGATCLVGTNAEADRINQKHLDALNLETERTFHAIVEGDVNEVDIKNISFAKEHLILNIGAKVMLTANDAHNEYVNGTMGTVVGFRVGKGEDACIQVLTDRGKQIDVYRYVREIERQEIEKYIEKNDSDESITVLRIVRTTVGYFKQFPIRVAWAMSIHKSQGQSFDSLNIDPCCWVSGQFYVAVSRGRSIENIHFLRTIKKNYIQSLSDKELEILEESVE</sequence>
<evidence type="ECO:0000313" key="2">
    <source>
        <dbReference type="EMBL" id="RHH17979.1"/>
    </source>
</evidence>